<accession>A0A4D6YEE3</accession>
<dbReference type="PANTHER" id="PTHR37485">
    <property type="entry name" value="CELL DIVISION PROTEIN FTSB"/>
    <property type="match status" value="1"/>
</dbReference>
<evidence type="ECO:0000256" key="6">
    <source>
        <dbReference type="ARBA" id="ARBA00023306"/>
    </source>
</evidence>
<evidence type="ECO:0000256" key="7">
    <source>
        <dbReference type="HAMAP-Rule" id="MF_00599"/>
    </source>
</evidence>
<feature type="topological domain" description="Extracellular" evidence="7">
    <location>
        <begin position="22"/>
        <end position="68"/>
    </location>
</feature>
<evidence type="ECO:0000256" key="5">
    <source>
        <dbReference type="ARBA" id="ARBA00023136"/>
    </source>
</evidence>
<evidence type="ECO:0000313" key="8">
    <source>
        <dbReference type="EMBL" id="QCI23940.1"/>
    </source>
</evidence>
<dbReference type="OrthoDB" id="7061211at2"/>
<comment type="similarity">
    <text evidence="7">Belongs to the FtsB family.</text>
</comment>
<evidence type="ECO:0000313" key="9">
    <source>
        <dbReference type="Proteomes" id="UP000298745"/>
    </source>
</evidence>
<keyword evidence="4 7" id="KW-1133">Transmembrane helix</keyword>
<name>A0A4D6YEE3_9GAMM</name>
<dbReference type="AlphaFoldDB" id="A0A4D6YEE3"/>
<gene>
    <name evidence="7" type="primary">ftsB</name>
    <name evidence="8" type="ORF">D9V74_01985</name>
</gene>
<dbReference type="GO" id="GO:0032153">
    <property type="term" value="C:cell division site"/>
    <property type="evidence" value="ECO:0007669"/>
    <property type="project" value="UniProtKB-UniRule"/>
</dbReference>
<dbReference type="GO" id="GO:0030428">
    <property type="term" value="C:cell septum"/>
    <property type="evidence" value="ECO:0007669"/>
    <property type="project" value="TreeGrafter"/>
</dbReference>
<evidence type="ECO:0000256" key="2">
    <source>
        <dbReference type="ARBA" id="ARBA00022618"/>
    </source>
</evidence>
<dbReference type="HAMAP" id="MF_00599">
    <property type="entry name" value="FtsB"/>
    <property type="match status" value="1"/>
</dbReference>
<evidence type="ECO:0000256" key="1">
    <source>
        <dbReference type="ARBA" id="ARBA00022475"/>
    </source>
</evidence>
<keyword evidence="5 7" id="KW-0472">Membrane</keyword>
<keyword evidence="2 7" id="KW-0132">Cell division</keyword>
<reference evidence="8 9" key="2">
    <citation type="submission" date="2019-05" db="EMBL/GenBank/DDBJ databases">
        <title>Genome evolution of the obligate endosymbiont Buchnera aphidicola.</title>
        <authorList>
            <person name="Moran N.A."/>
        </authorList>
    </citation>
    <scope>NUCLEOTIDE SEQUENCE [LARGE SCALE GENOMIC DNA]</scope>
    <source>
        <strain evidence="8 9">Msa</strain>
    </source>
</reference>
<reference evidence="8 9" key="1">
    <citation type="submission" date="2018-12" db="EMBL/GenBank/DDBJ databases">
        <authorList>
            <person name="Chong R.A."/>
        </authorList>
    </citation>
    <scope>NUCLEOTIDE SEQUENCE [LARGE SCALE GENOMIC DNA]</scope>
    <source>
        <strain evidence="8 9">Msa</strain>
    </source>
</reference>
<comment type="function">
    <text evidence="7">Essential cell division protein. May link together the upstream cell division proteins, which are predominantly cytoplasmic, with the downstream cell division proteins, which are predominantly extracellular.</text>
</comment>
<dbReference type="PANTHER" id="PTHR37485:SF1">
    <property type="entry name" value="CELL DIVISION PROTEIN FTSB"/>
    <property type="match status" value="1"/>
</dbReference>
<dbReference type="InterPro" id="IPR023081">
    <property type="entry name" value="Cell_div_FtsB"/>
</dbReference>
<comment type="subcellular location">
    <subcellularLocation>
        <location evidence="7">Cell membrane</location>
        <topology evidence="7">Single-pass type II membrane protein</topology>
    </subcellularLocation>
    <text evidence="7">Localizes to the division septum.</text>
</comment>
<keyword evidence="6 7" id="KW-0131">Cell cycle</keyword>
<proteinExistence type="inferred from homology"/>
<sequence length="68" mass="8384">MKILKMFFLFLLFWLQYSLWLGKNGIFDYIKIYKKVILEKINNEYLDMRNKEVIANIKNLNNDINHQK</sequence>
<feature type="topological domain" description="Cytoplasmic" evidence="7">
    <location>
        <begin position="1"/>
        <end position="3"/>
    </location>
</feature>
<evidence type="ECO:0000256" key="4">
    <source>
        <dbReference type="ARBA" id="ARBA00022989"/>
    </source>
</evidence>
<dbReference type="EMBL" id="CP034864">
    <property type="protein sequence ID" value="QCI23940.1"/>
    <property type="molecule type" value="Genomic_DNA"/>
</dbReference>
<keyword evidence="3 7" id="KW-0812">Transmembrane</keyword>
<dbReference type="Proteomes" id="UP000298745">
    <property type="component" value="Chromosome"/>
</dbReference>
<keyword evidence="1 7" id="KW-1003">Cell membrane</keyword>
<organism evidence="8 9">
    <name type="scientific">Buchnera aphidicola</name>
    <name type="common">Macrosiphoniella sanborni</name>
    <dbReference type="NCBI Taxonomy" id="1241865"/>
    <lineage>
        <taxon>Bacteria</taxon>
        <taxon>Pseudomonadati</taxon>
        <taxon>Pseudomonadota</taxon>
        <taxon>Gammaproteobacteria</taxon>
        <taxon>Enterobacterales</taxon>
        <taxon>Erwiniaceae</taxon>
        <taxon>Buchnera</taxon>
    </lineage>
</organism>
<dbReference type="GO" id="GO:0005886">
    <property type="term" value="C:plasma membrane"/>
    <property type="evidence" value="ECO:0007669"/>
    <property type="project" value="UniProtKB-SubCell"/>
</dbReference>
<evidence type="ECO:0000256" key="3">
    <source>
        <dbReference type="ARBA" id="ARBA00022692"/>
    </source>
</evidence>
<protein>
    <recommendedName>
        <fullName evidence="7">Cell division protein FtsB</fullName>
    </recommendedName>
</protein>
<dbReference type="GO" id="GO:0043093">
    <property type="term" value="P:FtsZ-dependent cytokinesis"/>
    <property type="evidence" value="ECO:0007669"/>
    <property type="project" value="UniProtKB-UniRule"/>
</dbReference>